<name>A0A8J6HYC6_9FIRM</name>
<evidence type="ECO:0000256" key="2">
    <source>
        <dbReference type="ARBA" id="ARBA00004664"/>
    </source>
</evidence>
<comment type="caution">
    <text evidence="11">The sequence shown here is derived from an EMBL/GenBank/DDBJ whole genome shotgun (WGS) entry which is preliminary data.</text>
</comment>
<dbReference type="RefSeq" id="WP_181338531.1">
    <property type="nucleotide sequence ID" value="NZ_JAAKDE010000001.1"/>
</dbReference>
<evidence type="ECO:0000256" key="4">
    <source>
        <dbReference type="ARBA" id="ARBA00022272"/>
    </source>
</evidence>
<dbReference type="GO" id="GO:0000162">
    <property type="term" value="P:L-tryptophan biosynthetic process"/>
    <property type="evidence" value="ECO:0007669"/>
    <property type="project" value="UniProtKB-UniRule"/>
</dbReference>
<comment type="catalytic activity">
    <reaction evidence="1 9">
        <text>N-(5-phospho-beta-D-ribosyl)anthranilate = 1-(2-carboxyphenylamino)-1-deoxy-D-ribulose 5-phosphate</text>
        <dbReference type="Rhea" id="RHEA:21540"/>
        <dbReference type="ChEBI" id="CHEBI:18277"/>
        <dbReference type="ChEBI" id="CHEBI:58613"/>
        <dbReference type="EC" id="5.3.1.24"/>
    </reaction>
</comment>
<organism evidence="11 12">
    <name type="scientific">Capillibacterium thermochitinicola</name>
    <dbReference type="NCBI Taxonomy" id="2699427"/>
    <lineage>
        <taxon>Bacteria</taxon>
        <taxon>Bacillati</taxon>
        <taxon>Bacillota</taxon>
        <taxon>Capillibacterium</taxon>
    </lineage>
</organism>
<feature type="domain" description="N-(5'phosphoribosyl) anthranilate isomerase (PRAI)" evidence="10">
    <location>
        <begin position="4"/>
        <end position="224"/>
    </location>
</feature>
<keyword evidence="5 9" id="KW-0028">Amino-acid biosynthesis</keyword>
<evidence type="ECO:0000313" key="11">
    <source>
        <dbReference type="EMBL" id="MBA2132101.1"/>
    </source>
</evidence>
<keyword evidence="6 9" id="KW-0822">Tryptophan biosynthesis</keyword>
<dbReference type="AlphaFoldDB" id="A0A8J6HYC6"/>
<evidence type="ECO:0000256" key="5">
    <source>
        <dbReference type="ARBA" id="ARBA00022605"/>
    </source>
</evidence>
<dbReference type="InterPro" id="IPR001240">
    <property type="entry name" value="PRAI_dom"/>
</dbReference>
<proteinExistence type="inferred from homology"/>
<dbReference type="Gene3D" id="3.20.20.70">
    <property type="entry name" value="Aldolase class I"/>
    <property type="match status" value="1"/>
</dbReference>
<sequence>MIIQIYGIRTVEDAKMVIELGAHHIGVSYGQIKRTPGQLSCEEAKEIFANVQPEAVKVGLTVAEDIEEITENLKVVCPEVLHLSGDIEGITPDEIKVLKARFPGLKIMQALPVLPNVPLEEQKVLDYVRAYESVADFFLIDTKAAGASDIGATGLTHDWAIDKAIVDSTKVPCIIAGGLNADNVGAAIQIARPYGVDSFSYTNYDPPRPGKGIKDPEKVRAFIEAVRNAG</sequence>
<evidence type="ECO:0000313" key="12">
    <source>
        <dbReference type="Proteomes" id="UP000657177"/>
    </source>
</evidence>
<dbReference type="InterPro" id="IPR013785">
    <property type="entry name" value="Aldolase_TIM"/>
</dbReference>
<protein>
    <recommendedName>
        <fullName evidence="4 9">N-(5'-phosphoribosyl)anthranilate isomerase</fullName>
        <shortName evidence="9">PRAI</shortName>
        <ecNumber evidence="3 9">5.3.1.24</ecNumber>
    </recommendedName>
</protein>
<reference evidence="11" key="1">
    <citation type="submission" date="2020-06" db="EMBL/GenBank/DDBJ databases">
        <title>Novel chitinolytic bacterium.</title>
        <authorList>
            <person name="Ungkulpasvich U."/>
            <person name="Kosugi A."/>
            <person name="Uke A."/>
        </authorList>
    </citation>
    <scope>NUCLEOTIDE SEQUENCE</scope>
    <source>
        <strain evidence="11">UUS1-1</strain>
    </source>
</reference>
<dbReference type="GO" id="GO:0004640">
    <property type="term" value="F:phosphoribosylanthranilate isomerase activity"/>
    <property type="evidence" value="ECO:0007669"/>
    <property type="project" value="UniProtKB-UniRule"/>
</dbReference>
<dbReference type="UniPathway" id="UPA00035">
    <property type="reaction ID" value="UER00042"/>
</dbReference>
<keyword evidence="8 9" id="KW-0413">Isomerase</keyword>
<accession>A0A8J6HYC6</accession>
<dbReference type="InterPro" id="IPR044643">
    <property type="entry name" value="TrpF_fam"/>
</dbReference>
<dbReference type="Pfam" id="PF00697">
    <property type="entry name" value="PRAI"/>
    <property type="match status" value="1"/>
</dbReference>
<evidence type="ECO:0000256" key="1">
    <source>
        <dbReference type="ARBA" id="ARBA00001164"/>
    </source>
</evidence>
<evidence type="ECO:0000256" key="8">
    <source>
        <dbReference type="ARBA" id="ARBA00023235"/>
    </source>
</evidence>
<comment type="pathway">
    <text evidence="2 9">Amino-acid biosynthesis; L-tryptophan biosynthesis; L-tryptophan from chorismate: step 3/5.</text>
</comment>
<dbReference type="InterPro" id="IPR011060">
    <property type="entry name" value="RibuloseP-bd_barrel"/>
</dbReference>
<dbReference type="PANTHER" id="PTHR42894:SF1">
    <property type="entry name" value="N-(5'-PHOSPHORIBOSYL)ANTHRANILATE ISOMERASE"/>
    <property type="match status" value="1"/>
</dbReference>
<keyword evidence="12" id="KW-1185">Reference proteome</keyword>
<dbReference type="EMBL" id="JAAKDE010000001">
    <property type="protein sequence ID" value="MBA2132101.1"/>
    <property type="molecule type" value="Genomic_DNA"/>
</dbReference>
<dbReference type="Proteomes" id="UP000657177">
    <property type="component" value="Unassembled WGS sequence"/>
</dbReference>
<gene>
    <name evidence="9" type="primary">trpF</name>
    <name evidence="11" type="ORF">G5B42_00815</name>
</gene>
<comment type="similarity">
    <text evidence="9">Belongs to the TrpF family.</text>
</comment>
<evidence type="ECO:0000256" key="7">
    <source>
        <dbReference type="ARBA" id="ARBA00023141"/>
    </source>
</evidence>
<dbReference type="HAMAP" id="MF_00135">
    <property type="entry name" value="PRAI"/>
    <property type="match status" value="1"/>
</dbReference>
<evidence type="ECO:0000256" key="6">
    <source>
        <dbReference type="ARBA" id="ARBA00022822"/>
    </source>
</evidence>
<keyword evidence="7 9" id="KW-0057">Aromatic amino acid biosynthesis</keyword>
<evidence type="ECO:0000256" key="9">
    <source>
        <dbReference type="HAMAP-Rule" id="MF_00135"/>
    </source>
</evidence>
<dbReference type="CDD" id="cd00405">
    <property type="entry name" value="PRAI"/>
    <property type="match status" value="1"/>
</dbReference>
<dbReference type="EC" id="5.3.1.24" evidence="3 9"/>
<dbReference type="SUPFAM" id="SSF51366">
    <property type="entry name" value="Ribulose-phoshate binding barrel"/>
    <property type="match status" value="1"/>
</dbReference>
<evidence type="ECO:0000259" key="10">
    <source>
        <dbReference type="Pfam" id="PF00697"/>
    </source>
</evidence>
<evidence type="ECO:0000256" key="3">
    <source>
        <dbReference type="ARBA" id="ARBA00012572"/>
    </source>
</evidence>
<dbReference type="PANTHER" id="PTHR42894">
    <property type="entry name" value="N-(5'-PHOSPHORIBOSYL)ANTHRANILATE ISOMERASE"/>
    <property type="match status" value="1"/>
</dbReference>